<dbReference type="Pfam" id="PF07714">
    <property type="entry name" value="PK_Tyr_Ser-Thr"/>
    <property type="match status" value="1"/>
</dbReference>
<evidence type="ECO:0000256" key="11">
    <source>
        <dbReference type="ARBA" id="ARBA00022729"/>
    </source>
</evidence>
<dbReference type="InterPro" id="IPR000719">
    <property type="entry name" value="Prot_kinase_dom"/>
</dbReference>
<evidence type="ECO:0000256" key="3">
    <source>
        <dbReference type="ARBA" id="ARBA00010217"/>
    </source>
</evidence>
<dbReference type="InterPro" id="IPR021720">
    <property type="entry name" value="Malectin_dom"/>
</dbReference>
<dbReference type="PANTHER" id="PTHR48006">
    <property type="entry name" value="LEUCINE-RICH REPEAT-CONTAINING PROTEIN DDB_G0281931-RELATED"/>
    <property type="match status" value="1"/>
</dbReference>
<evidence type="ECO:0000256" key="8">
    <source>
        <dbReference type="ARBA" id="ARBA00022614"/>
    </source>
</evidence>
<dbReference type="Gene3D" id="1.10.510.10">
    <property type="entry name" value="Transferase(Phosphotransferase) domain 1"/>
    <property type="match status" value="1"/>
</dbReference>
<keyword evidence="6" id="KW-0418">Kinase</keyword>
<evidence type="ECO:0000256" key="17">
    <source>
        <dbReference type="ARBA" id="ARBA00023170"/>
    </source>
</evidence>
<keyword evidence="12" id="KW-0677">Repeat</keyword>
<organism evidence="23 24">
    <name type="scientific">Rhamnella rubrinervis</name>
    <dbReference type="NCBI Taxonomy" id="2594499"/>
    <lineage>
        <taxon>Eukaryota</taxon>
        <taxon>Viridiplantae</taxon>
        <taxon>Streptophyta</taxon>
        <taxon>Embryophyta</taxon>
        <taxon>Tracheophyta</taxon>
        <taxon>Spermatophyta</taxon>
        <taxon>Magnoliopsida</taxon>
        <taxon>eudicotyledons</taxon>
        <taxon>Gunneridae</taxon>
        <taxon>Pentapetalae</taxon>
        <taxon>rosids</taxon>
        <taxon>fabids</taxon>
        <taxon>Rosales</taxon>
        <taxon>Rhamnaceae</taxon>
        <taxon>rhamnoid group</taxon>
        <taxon>Rhamneae</taxon>
        <taxon>Rhamnella</taxon>
    </lineage>
</organism>
<evidence type="ECO:0000256" key="6">
    <source>
        <dbReference type="ARBA" id="ARBA00022527"/>
    </source>
</evidence>
<evidence type="ECO:0000256" key="2">
    <source>
        <dbReference type="ARBA" id="ARBA00008536"/>
    </source>
</evidence>
<dbReference type="Pfam" id="PF00560">
    <property type="entry name" value="LRR_1"/>
    <property type="match status" value="5"/>
</dbReference>
<keyword evidence="14" id="KW-0067">ATP-binding</keyword>
<dbReference type="Proteomes" id="UP000796880">
    <property type="component" value="Unassembled WGS sequence"/>
</dbReference>
<protein>
    <recommendedName>
        <fullName evidence="4">non-specific serine/threonine protein kinase</fullName>
        <ecNumber evidence="4">2.7.11.1</ecNumber>
    </recommendedName>
</protein>
<evidence type="ECO:0000256" key="7">
    <source>
        <dbReference type="ARBA" id="ARBA00022553"/>
    </source>
</evidence>
<keyword evidence="17" id="KW-0675">Receptor</keyword>
<dbReference type="OrthoDB" id="845893at2759"/>
<evidence type="ECO:0000256" key="16">
    <source>
        <dbReference type="ARBA" id="ARBA00023136"/>
    </source>
</evidence>
<dbReference type="GO" id="GO:0005524">
    <property type="term" value="F:ATP binding"/>
    <property type="evidence" value="ECO:0007669"/>
    <property type="project" value="UniProtKB-KW"/>
</dbReference>
<comment type="similarity">
    <text evidence="3">In the C-terminal section; belongs to the protein kinase superfamily. Ser/Thr protein kinase family.</text>
</comment>
<accession>A0A8K0HFK9</accession>
<dbReference type="InterPro" id="IPR011009">
    <property type="entry name" value="Kinase-like_dom_sf"/>
</dbReference>
<dbReference type="AlphaFoldDB" id="A0A8K0HFK9"/>
<dbReference type="GO" id="GO:0005886">
    <property type="term" value="C:plasma membrane"/>
    <property type="evidence" value="ECO:0007669"/>
    <property type="project" value="UniProtKB-SubCell"/>
</dbReference>
<dbReference type="InterPro" id="IPR051824">
    <property type="entry name" value="LRR_Rcpt-Like_S/T_Kinase"/>
</dbReference>
<dbReference type="SUPFAM" id="SSF56112">
    <property type="entry name" value="Protein kinase-like (PK-like)"/>
    <property type="match status" value="1"/>
</dbReference>
<keyword evidence="5" id="KW-1003">Cell membrane</keyword>
<evidence type="ECO:0000256" key="5">
    <source>
        <dbReference type="ARBA" id="ARBA00022475"/>
    </source>
</evidence>
<keyword evidence="15" id="KW-1133">Transmembrane helix</keyword>
<dbReference type="FunFam" id="3.80.10.10:FF:000383">
    <property type="entry name" value="Leucine-rich repeat receptor protein kinase EMS1"/>
    <property type="match status" value="1"/>
</dbReference>
<evidence type="ECO:0000256" key="21">
    <source>
        <dbReference type="SAM" id="MobiDB-lite"/>
    </source>
</evidence>
<evidence type="ECO:0000256" key="15">
    <source>
        <dbReference type="ARBA" id="ARBA00022989"/>
    </source>
</evidence>
<dbReference type="GO" id="GO:0004674">
    <property type="term" value="F:protein serine/threonine kinase activity"/>
    <property type="evidence" value="ECO:0007669"/>
    <property type="project" value="UniProtKB-KW"/>
</dbReference>
<evidence type="ECO:0000256" key="10">
    <source>
        <dbReference type="ARBA" id="ARBA00022692"/>
    </source>
</evidence>
<evidence type="ECO:0000256" key="1">
    <source>
        <dbReference type="ARBA" id="ARBA00004251"/>
    </source>
</evidence>
<keyword evidence="8" id="KW-0433">Leucine-rich repeat</keyword>
<comment type="catalytic activity">
    <reaction evidence="20">
        <text>L-seryl-[protein] + ATP = O-phospho-L-seryl-[protein] + ADP + H(+)</text>
        <dbReference type="Rhea" id="RHEA:17989"/>
        <dbReference type="Rhea" id="RHEA-COMP:9863"/>
        <dbReference type="Rhea" id="RHEA-COMP:11604"/>
        <dbReference type="ChEBI" id="CHEBI:15378"/>
        <dbReference type="ChEBI" id="CHEBI:29999"/>
        <dbReference type="ChEBI" id="CHEBI:30616"/>
        <dbReference type="ChEBI" id="CHEBI:83421"/>
        <dbReference type="ChEBI" id="CHEBI:456216"/>
        <dbReference type="EC" id="2.7.11.1"/>
    </reaction>
</comment>
<comment type="subcellular location">
    <subcellularLocation>
        <location evidence="1">Cell membrane</location>
        <topology evidence="1">Single-pass type I membrane protein</topology>
    </subcellularLocation>
</comment>
<feature type="compositionally biased region" description="Basic and acidic residues" evidence="21">
    <location>
        <begin position="732"/>
        <end position="742"/>
    </location>
</feature>
<dbReference type="InterPro" id="IPR032675">
    <property type="entry name" value="LRR_dom_sf"/>
</dbReference>
<evidence type="ECO:0000313" key="24">
    <source>
        <dbReference type="Proteomes" id="UP000796880"/>
    </source>
</evidence>
<evidence type="ECO:0000256" key="19">
    <source>
        <dbReference type="ARBA" id="ARBA00047899"/>
    </source>
</evidence>
<evidence type="ECO:0000256" key="4">
    <source>
        <dbReference type="ARBA" id="ARBA00012513"/>
    </source>
</evidence>
<dbReference type="InterPro" id="IPR001611">
    <property type="entry name" value="Leu-rich_rpt"/>
</dbReference>
<gene>
    <name evidence="23" type="ORF">FNV43_RR07928</name>
</gene>
<comment type="caution">
    <text evidence="23">The sequence shown here is derived from an EMBL/GenBank/DDBJ whole genome shotgun (WGS) entry which is preliminary data.</text>
</comment>
<keyword evidence="10" id="KW-0812">Transmembrane</keyword>
<dbReference type="EMBL" id="VOIH02000003">
    <property type="protein sequence ID" value="KAF3451832.1"/>
    <property type="molecule type" value="Genomic_DNA"/>
</dbReference>
<dbReference type="Pfam" id="PF11721">
    <property type="entry name" value="Malectin"/>
    <property type="match status" value="1"/>
</dbReference>
<keyword evidence="16" id="KW-0472">Membrane</keyword>
<evidence type="ECO:0000256" key="18">
    <source>
        <dbReference type="ARBA" id="ARBA00023180"/>
    </source>
</evidence>
<sequence length="761" mass="84956">MTRNVGINCDCSNESFCHISEIDLPNRGLTGVIPEEIASLKYLKILDLSDNQLTGQIPRSLGILNPLTYVKRSHQCRKPNDTNSSCDEWQPINKTCGLFGLDLSMNLLDGSIPKELGNIKVRNETVDVNLECSSMSISLSGNRLSGGIPESFGNLDFLSSLKLNDNNLTGTLPPQLANLAHLQTLSIAGNNLSGPFPNFISNWSSVKTLSLHGNNFRGRISPEIFNLPLLTNLMISDVEDSSFQFPPNAKSTDLMLVEMKRCSITGEIPAYFGNMSRLYYLSFADNMLVGTIPAWIGDANGTQINYIQRMKCGITVDEEVLYEKARLSPTSLRYYGFCLRKGKYNVTLHFAEIVYTEDEDSSSSLKRIFDVYIQGEKKLPDFNIRTAAGGPNKVTKVKNLSARVDDNGLLEIHLYWAGKGSSADTHFLNGPLISAIAVTPALEDLAKDMEIGKSRRNVKVYKAQLRNRTVVVKRFFNLPNERINKLQKEFHTLQSLRHENLIQLLDVYVGKDLNLLIYEYMEKGSLADALFDPKNKVALNWEARYKICQGIASGLKYLHEHPRLNMVHRGIKAANILLDATLQAKISDLGNSVLYAEDDQENQFNVIKTESSHGYMAPEYPMYGTISHKYDVYGYGVVILEIVTGKKNKGHKFNQEQVEFLVDEVRVADTKGKLLEMVDKRLTSYDANEAVTTLKLAVKCTNISPSVRPTMSEIVSVLTGEKSIDDISLPDKSNDGEEKSIDDISLPDKSNDGEEIQDSRD</sequence>
<dbReference type="EC" id="2.7.11.1" evidence="4"/>
<dbReference type="Gene3D" id="3.30.200.20">
    <property type="entry name" value="Phosphorylase Kinase, domain 1"/>
    <property type="match status" value="1"/>
</dbReference>
<dbReference type="InterPro" id="IPR001245">
    <property type="entry name" value="Ser-Thr/Tyr_kinase_cat_dom"/>
</dbReference>
<evidence type="ECO:0000313" key="23">
    <source>
        <dbReference type="EMBL" id="KAF3451832.1"/>
    </source>
</evidence>
<evidence type="ECO:0000256" key="9">
    <source>
        <dbReference type="ARBA" id="ARBA00022679"/>
    </source>
</evidence>
<feature type="region of interest" description="Disordered" evidence="21">
    <location>
        <begin position="725"/>
        <end position="761"/>
    </location>
</feature>
<dbReference type="PANTHER" id="PTHR48006:SF48">
    <property type="entry name" value="PROTEIN KINASE DOMAIN-CONTAINING PROTEIN"/>
    <property type="match status" value="1"/>
</dbReference>
<keyword evidence="7" id="KW-0597">Phosphoprotein</keyword>
<name>A0A8K0HFK9_9ROSA</name>
<comment type="similarity">
    <text evidence="2">In the N-terminal section; belongs to the leguminous lectin family.</text>
</comment>
<dbReference type="GO" id="GO:0002229">
    <property type="term" value="P:defense response to oomycetes"/>
    <property type="evidence" value="ECO:0007669"/>
    <property type="project" value="UniProtKB-ARBA"/>
</dbReference>
<comment type="catalytic activity">
    <reaction evidence="19">
        <text>L-threonyl-[protein] + ATP = O-phospho-L-threonyl-[protein] + ADP + H(+)</text>
        <dbReference type="Rhea" id="RHEA:46608"/>
        <dbReference type="Rhea" id="RHEA-COMP:11060"/>
        <dbReference type="Rhea" id="RHEA-COMP:11605"/>
        <dbReference type="ChEBI" id="CHEBI:15378"/>
        <dbReference type="ChEBI" id="CHEBI:30013"/>
        <dbReference type="ChEBI" id="CHEBI:30616"/>
        <dbReference type="ChEBI" id="CHEBI:61977"/>
        <dbReference type="ChEBI" id="CHEBI:456216"/>
        <dbReference type="EC" id="2.7.11.1"/>
    </reaction>
</comment>
<feature type="domain" description="Protein kinase" evidence="22">
    <location>
        <begin position="443"/>
        <end position="724"/>
    </location>
</feature>
<feature type="compositionally biased region" description="Basic and acidic residues" evidence="21">
    <location>
        <begin position="749"/>
        <end position="761"/>
    </location>
</feature>
<evidence type="ECO:0000256" key="14">
    <source>
        <dbReference type="ARBA" id="ARBA00022840"/>
    </source>
</evidence>
<dbReference type="SUPFAM" id="SSF52058">
    <property type="entry name" value="L domain-like"/>
    <property type="match status" value="1"/>
</dbReference>
<keyword evidence="24" id="KW-1185">Reference proteome</keyword>
<keyword evidence="13" id="KW-0547">Nucleotide-binding</keyword>
<keyword evidence="9" id="KW-0808">Transferase</keyword>
<reference evidence="23" key="1">
    <citation type="submission" date="2020-03" db="EMBL/GenBank/DDBJ databases">
        <title>A high-quality chromosome-level genome assembly of a woody plant with both climbing and erect habits, Rhamnella rubrinervis.</title>
        <authorList>
            <person name="Lu Z."/>
            <person name="Yang Y."/>
            <person name="Zhu X."/>
            <person name="Sun Y."/>
        </authorList>
    </citation>
    <scope>NUCLEOTIDE SEQUENCE</scope>
    <source>
        <strain evidence="23">BYM</strain>
        <tissue evidence="23">Leaf</tissue>
    </source>
</reference>
<evidence type="ECO:0000256" key="12">
    <source>
        <dbReference type="ARBA" id="ARBA00022737"/>
    </source>
</evidence>
<keyword evidence="6" id="KW-0723">Serine/threonine-protein kinase</keyword>
<keyword evidence="11" id="KW-0732">Signal</keyword>
<evidence type="ECO:0000256" key="20">
    <source>
        <dbReference type="ARBA" id="ARBA00048679"/>
    </source>
</evidence>
<dbReference type="FunFam" id="1.10.510.10:FF:000240">
    <property type="entry name" value="Lectin-domain containing receptor kinase A4.3"/>
    <property type="match status" value="1"/>
</dbReference>
<evidence type="ECO:0000256" key="13">
    <source>
        <dbReference type="ARBA" id="ARBA00022741"/>
    </source>
</evidence>
<dbReference type="Gene3D" id="2.60.120.430">
    <property type="entry name" value="Galactose-binding lectin"/>
    <property type="match status" value="1"/>
</dbReference>
<evidence type="ECO:0000259" key="22">
    <source>
        <dbReference type="PROSITE" id="PS50011"/>
    </source>
</evidence>
<proteinExistence type="inferred from homology"/>
<keyword evidence="18" id="KW-0325">Glycoprotein</keyword>
<dbReference type="PROSITE" id="PS50011">
    <property type="entry name" value="PROTEIN_KINASE_DOM"/>
    <property type="match status" value="1"/>
</dbReference>
<dbReference type="Gene3D" id="3.80.10.10">
    <property type="entry name" value="Ribonuclease Inhibitor"/>
    <property type="match status" value="2"/>
</dbReference>